<dbReference type="InterPro" id="IPR029068">
    <property type="entry name" value="Glyas_Bleomycin-R_OHBP_Dase"/>
</dbReference>
<organism evidence="2 3">
    <name type="scientific">Microbulbifer marinus</name>
    <dbReference type="NCBI Taxonomy" id="658218"/>
    <lineage>
        <taxon>Bacteria</taxon>
        <taxon>Pseudomonadati</taxon>
        <taxon>Pseudomonadota</taxon>
        <taxon>Gammaproteobacteria</taxon>
        <taxon>Cellvibrionales</taxon>
        <taxon>Microbulbiferaceae</taxon>
        <taxon>Microbulbifer</taxon>
    </lineage>
</organism>
<reference evidence="3" key="1">
    <citation type="submission" date="2016-10" db="EMBL/GenBank/DDBJ databases">
        <authorList>
            <person name="Varghese N."/>
            <person name="Submissions S."/>
        </authorList>
    </citation>
    <scope>NUCLEOTIDE SEQUENCE [LARGE SCALE GENOMIC DNA]</scope>
    <source>
        <strain evidence="3">CGMCC 1.10657</strain>
    </source>
</reference>
<keyword evidence="3" id="KW-1185">Reference proteome</keyword>
<dbReference type="Pfam" id="PF00903">
    <property type="entry name" value="Glyoxalase"/>
    <property type="match status" value="1"/>
</dbReference>
<dbReference type="Gene3D" id="3.30.720.110">
    <property type="match status" value="1"/>
</dbReference>
<evidence type="ECO:0000259" key="1">
    <source>
        <dbReference type="PROSITE" id="PS51819"/>
    </source>
</evidence>
<accession>A0A1H4ABR2</accession>
<dbReference type="CDD" id="cd07246">
    <property type="entry name" value="VOC_like"/>
    <property type="match status" value="1"/>
</dbReference>
<dbReference type="AlphaFoldDB" id="A0A1H4ABR2"/>
<protein>
    <submittedName>
        <fullName evidence="2">PhnB protein</fullName>
    </submittedName>
</protein>
<dbReference type="PROSITE" id="PS51819">
    <property type="entry name" value="VOC"/>
    <property type="match status" value="1"/>
</dbReference>
<dbReference type="PANTHER" id="PTHR34109:SF1">
    <property type="entry name" value="VOC DOMAIN-CONTAINING PROTEIN"/>
    <property type="match status" value="1"/>
</dbReference>
<dbReference type="SUPFAM" id="SSF54593">
    <property type="entry name" value="Glyoxalase/Bleomycin resistance protein/Dihydroxybiphenyl dioxygenase"/>
    <property type="match status" value="1"/>
</dbReference>
<dbReference type="RefSeq" id="WP_091389409.1">
    <property type="nucleotide sequence ID" value="NZ_FNQO01000003.1"/>
</dbReference>
<dbReference type="Gene3D" id="3.30.720.120">
    <property type="match status" value="1"/>
</dbReference>
<dbReference type="InterPro" id="IPR004360">
    <property type="entry name" value="Glyas_Fos-R_dOase_dom"/>
</dbReference>
<name>A0A1H4ABR2_9GAMM</name>
<dbReference type="EMBL" id="FNQO01000003">
    <property type="protein sequence ID" value="SEA33445.1"/>
    <property type="molecule type" value="Genomic_DNA"/>
</dbReference>
<evidence type="ECO:0000313" key="2">
    <source>
        <dbReference type="EMBL" id="SEA33445.1"/>
    </source>
</evidence>
<dbReference type="STRING" id="658218.SAMN05216562_2680"/>
<dbReference type="OrthoDB" id="9795306at2"/>
<feature type="domain" description="VOC" evidence="1">
    <location>
        <begin position="9"/>
        <end position="132"/>
    </location>
</feature>
<sequence length="149" mass="16197">MAVKPVPEGYHSVSPYLSVNGAASAIKFYEQAFGARELFRFPMPDGSIAHAEIQIGDTRISLADDNEEAGLLSPQGSSPVGLLLYVDDVDSVFARAVEAGATVKRALQDQFYGDRTGTLQDPFGHVWFLATHIEDVPMDELERRAAELA</sequence>
<dbReference type="InterPro" id="IPR037523">
    <property type="entry name" value="VOC_core"/>
</dbReference>
<dbReference type="Proteomes" id="UP000198658">
    <property type="component" value="Unassembled WGS sequence"/>
</dbReference>
<proteinExistence type="predicted"/>
<evidence type="ECO:0000313" key="3">
    <source>
        <dbReference type="Proteomes" id="UP000198658"/>
    </source>
</evidence>
<dbReference type="PANTHER" id="PTHR34109">
    <property type="entry name" value="BNAUNNG04460D PROTEIN-RELATED"/>
    <property type="match status" value="1"/>
</dbReference>
<gene>
    <name evidence="2" type="ORF">SAMN05216562_2680</name>
</gene>